<evidence type="ECO:0000256" key="1">
    <source>
        <dbReference type="SAM" id="MobiDB-lite"/>
    </source>
</evidence>
<dbReference type="AlphaFoldDB" id="A0A2U1KQ54"/>
<feature type="region of interest" description="Disordered" evidence="1">
    <location>
        <begin position="1"/>
        <end position="37"/>
    </location>
</feature>
<feature type="compositionally biased region" description="Basic and acidic residues" evidence="1">
    <location>
        <begin position="186"/>
        <end position="239"/>
    </location>
</feature>
<evidence type="ECO:0000313" key="3">
    <source>
        <dbReference type="Proteomes" id="UP000245207"/>
    </source>
</evidence>
<evidence type="ECO:0000313" key="2">
    <source>
        <dbReference type="EMBL" id="PWA38887.1"/>
    </source>
</evidence>
<reference evidence="2 3" key="1">
    <citation type="journal article" date="2018" name="Mol. Plant">
        <title>The genome of Artemisia annua provides insight into the evolution of Asteraceae family and artemisinin biosynthesis.</title>
        <authorList>
            <person name="Shen Q."/>
            <person name="Zhang L."/>
            <person name="Liao Z."/>
            <person name="Wang S."/>
            <person name="Yan T."/>
            <person name="Shi P."/>
            <person name="Liu M."/>
            <person name="Fu X."/>
            <person name="Pan Q."/>
            <person name="Wang Y."/>
            <person name="Lv Z."/>
            <person name="Lu X."/>
            <person name="Zhang F."/>
            <person name="Jiang W."/>
            <person name="Ma Y."/>
            <person name="Chen M."/>
            <person name="Hao X."/>
            <person name="Li L."/>
            <person name="Tang Y."/>
            <person name="Lv G."/>
            <person name="Zhou Y."/>
            <person name="Sun X."/>
            <person name="Brodelius P.E."/>
            <person name="Rose J.K.C."/>
            <person name="Tang K."/>
        </authorList>
    </citation>
    <scope>NUCLEOTIDE SEQUENCE [LARGE SCALE GENOMIC DNA]</scope>
    <source>
        <strain evidence="3">cv. Huhao1</strain>
        <tissue evidence="2">Leaf</tissue>
    </source>
</reference>
<proteinExistence type="predicted"/>
<name>A0A2U1KQ54_ARTAN</name>
<dbReference type="Proteomes" id="UP000245207">
    <property type="component" value="Unassembled WGS sequence"/>
</dbReference>
<comment type="caution">
    <text evidence="2">The sequence shown here is derived from an EMBL/GenBank/DDBJ whole genome shotgun (WGS) entry which is preliminary data.</text>
</comment>
<accession>A0A2U1KQ54</accession>
<evidence type="ECO:0008006" key="4">
    <source>
        <dbReference type="Google" id="ProtNLM"/>
    </source>
</evidence>
<dbReference type="OrthoDB" id="2272416at2759"/>
<sequence length="298" mass="33166">MANASNGSELVKEVRQEMANASNGSGGSGGENPPENIHTWLERFNKQKPRSFSDVTSPDDAEHWIAHMEKIFEVLGCGDIYKARLATYKFEGDALNWWKTYKGKPHGIHEEAGTPGEQAKKFKWALKKDLLDGVVNMHFDDVAGVANAVRNIEIAEERAKQGVKRNHDGERVRPSQGSNQQGSDYKGNDRLVFDTRGSDRQGNDRRGYDYRGYDSQNDRRGYDARGSDRQGYRSGRDYRASGSSGQERRVVVDTCKTLGSLTQEGSVIGFLGHALTVVRRDTWLETVPSHLGSLGVES</sequence>
<dbReference type="EMBL" id="PKPP01015170">
    <property type="protein sequence ID" value="PWA38887.1"/>
    <property type="molecule type" value="Genomic_DNA"/>
</dbReference>
<gene>
    <name evidence="2" type="ORF">CTI12_AA577360</name>
</gene>
<keyword evidence="3" id="KW-1185">Reference proteome</keyword>
<feature type="compositionally biased region" description="Basic and acidic residues" evidence="1">
    <location>
        <begin position="160"/>
        <end position="173"/>
    </location>
</feature>
<protein>
    <recommendedName>
        <fullName evidence="4">Zinc finger, CCHC-type, Retrotransposon gag domain protein</fullName>
    </recommendedName>
</protein>
<feature type="region of interest" description="Disordered" evidence="1">
    <location>
        <begin position="160"/>
        <end position="246"/>
    </location>
</feature>
<organism evidence="2 3">
    <name type="scientific">Artemisia annua</name>
    <name type="common">Sweet wormwood</name>
    <dbReference type="NCBI Taxonomy" id="35608"/>
    <lineage>
        <taxon>Eukaryota</taxon>
        <taxon>Viridiplantae</taxon>
        <taxon>Streptophyta</taxon>
        <taxon>Embryophyta</taxon>
        <taxon>Tracheophyta</taxon>
        <taxon>Spermatophyta</taxon>
        <taxon>Magnoliopsida</taxon>
        <taxon>eudicotyledons</taxon>
        <taxon>Gunneridae</taxon>
        <taxon>Pentapetalae</taxon>
        <taxon>asterids</taxon>
        <taxon>campanulids</taxon>
        <taxon>Asterales</taxon>
        <taxon>Asteraceae</taxon>
        <taxon>Asteroideae</taxon>
        <taxon>Anthemideae</taxon>
        <taxon>Artemisiinae</taxon>
        <taxon>Artemisia</taxon>
    </lineage>
</organism>